<dbReference type="InterPro" id="IPR036390">
    <property type="entry name" value="WH_DNA-bd_sf"/>
</dbReference>
<evidence type="ECO:0000259" key="1">
    <source>
        <dbReference type="PROSITE" id="PS50995"/>
    </source>
</evidence>
<dbReference type="PROSITE" id="PS50995">
    <property type="entry name" value="HTH_MARR_2"/>
    <property type="match status" value="1"/>
</dbReference>
<dbReference type="PANTHER" id="PTHR33164:SF57">
    <property type="entry name" value="MARR-FAMILY TRANSCRIPTIONAL REGULATOR"/>
    <property type="match status" value="1"/>
</dbReference>
<sequence>MDNDQIEQQLFKLLRRTNAIHVQTSSGEIELERSAYAILCLLADEGPQRLGSIATAFRLDPSTITRQVQAVERIGLVEKASDPLDRRATLLYLTAHGTHTVETARAHRRRMLDAILVDWTDEERGQFLRALQRFNDTMDLWIARDAVPH</sequence>
<protein>
    <submittedName>
        <fullName evidence="2">MarR family transcriptional regulator</fullName>
    </submittedName>
</protein>
<dbReference type="AlphaFoldDB" id="A0A4Q4ZD31"/>
<name>A0A4Q4ZD31_9ACTN</name>
<dbReference type="InterPro" id="IPR039422">
    <property type="entry name" value="MarR/SlyA-like"/>
</dbReference>
<dbReference type="SMART" id="SM00347">
    <property type="entry name" value="HTH_MARR"/>
    <property type="match status" value="1"/>
</dbReference>
<comment type="caution">
    <text evidence="2">The sequence shown here is derived from an EMBL/GenBank/DDBJ whole genome shotgun (WGS) entry which is preliminary data.</text>
</comment>
<keyword evidence="3" id="KW-1185">Reference proteome</keyword>
<dbReference type="Gene3D" id="1.10.10.10">
    <property type="entry name" value="Winged helix-like DNA-binding domain superfamily/Winged helix DNA-binding domain"/>
    <property type="match status" value="1"/>
</dbReference>
<organism evidence="2 3">
    <name type="scientific">Nocardioides guangzhouensis</name>
    <dbReference type="NCBI Taxonomy" id="2497878"/>
    <lineage>
        <taxon>Bacteria</taxon>
        <taxon>Bacillati</taxon>
        <taxon>Actinomycetota</taxon>
        <taxon>Actinomycetes</taxon>
        <taxon>Propionibacteriales</taxon>
        <taxon>Nocardioidaceae</taxon>
        <taxon>Nocardioides</taxon>
    </lineage>
</organism>
<proteinExistence type="predicted"/>
<dbReference type="PANTHER" id="PTHR33164">
    <property type="entry name" value="TRANSCRIPTIONAL REGULATOR, MARR FAMILY"/>
    <property type="match status" value="1"/>
</dbReference>
<dbReference type="SUPFAM" id="SSF46785">
    <property type="entry name" value="Winged helix' DNA-binding domain"/>
    <property type="match status" value="1"/>
</dbReference>
<evidence type="ECO:0000313" key="3">
    <source>
        <dbReference type="Proteomes" id="UP000295198"/>
    </source>
</evidence>
<gene>
    <name evidence="2" type="ORF">EKO23_11395</name>
</gene>
<dbReference type="GO" id="GO:0006950">
    <property type="term" value="P:response to stress"/>
    <property type="evidence" value="ECO:0007669"/>
    <property type="project" value="TreeGrafter"/>
</dbReference>
<evidence type="ECO:0000313" key="2">
    <source>
        <dbReference type="EMBL" id="RYP85902.1"/>
    </source>
</evidence>
<dbReference type="Pfam" id="PF01047">
    <property type="entry name" value="MarR"/>
    <property type="match status" value="1"/>
</dbReference>
<dbReference type="EMBL" id="SDKM01000014">
    <property type="protein sequence ID" value="RYP85902.1"/>
    <property type="molecule type" value="Genomic_DNA"/>
</dbReference>
<dbReference type="InterPro" id="IPR000835">
    <property type="entry name" value="HTH_MarR-typ"/>
</dbReference>
<accession>A0A4Q4ZD31</accession>
<dbReference type="InterPro" id="IPR036388">
    <property type="entry name" value="WH-like_DNA-bd_sf"/>
</dbReference>
<dbReference type="RefSeq" id="WP_134717300.1">
    <property type="nucleotide sequence ID" value="NZ_SDKM01000014.1"/>
</dbReference>
<dbReference type="Proteomes" id="UP000295198">
    <property type="component" value="Unassembled WGS sequence"/>
</dbReference>
<reference evidence="2 3" key="1">
    <citation type="submission" date="2019-01" db="EMBL/GenBank/DDBJ databases">
        <title>Nocardioides guangzhouensis sp. nov., an actinobacterium isolated from soil.</title>
        <authorList>
            <person name="Fu Y."/>
            <person name="Cai Y."/>
            <person name="Lin Z."/>
            <person name="Chen P."/>
        </authorList>
    </citation>
    <scope>NUCLEOTIDE SEQUENCE [LARGE SCALE GENOMIC DNA]</scope>
    <source>
        <strain evidence="2 3">130</strain>
    </source>
</reference>
<feature type="domain" description="HTH marR-type" evidence="1">
    <location>
        <begin position="7"/>
        <end position="136"/>
    </location>
</feature>
<dbReference type="OrthoDB" id="122135at2"/>
<dbReference type="GO" id="GO:0003700">
    <property type="term" value="F:DNA-binding transcription factor activity"/>
    <property type="evidence" value="ECO:0007669"/>
    <property type="project" value="InterPro"/>
</dbReference>